<dbReference type="EMBL" id="JACHHO010000002">
    <property type="protein sequence ID" value="MBB5204727.1"/>
    <property type="molecule type" value="Genomic_DNA"/>
</dbReference>
<gene>
    <name evidence="2" type="ORF">HNQ51_002041</name>
</gene>
<protein>
    <recommendedName>
        <fullName evidence="4">Nuclear transport factor 2 family protein</fullName>
    </recommendedName>
</protein>
<name>A0A840S0V7_9BURK</name>
<organism evidence="2 3">
    <name type="scientific">Inhella inkyongensis</name>
    <dbReference type="NCBI Taxonomy" id="392593"/>
    <lineage>
        <taxon>Bacteria</taxon>
        <taxon>Pseudomonadati</taxon>
        <taxon>Pseudomonadota</taxon>
        <taxon>Betaproteobacteria</taxon>
        <taxon>Burkholderiales</taxon>
        <taxon>Sphaerotilaceae</taxon>
        <taxon>Inhella</taxon>
    </lineage>
</organism>
<proteinExistence type="predicted"/>
<keyword evidence="3" id="KW-1185">Reference proteome</keyword>
<feature type="chain" id="PRO_5033067067" description="Nuclear transport factor 2 family protein" evidence="1">
    <location>
        <begin position="40"/>
        <end position="205"/>
    </location>
</feature>
<sequence length="205" mass="22789">MPITSSPLFSSSSTRLAVRRLGHALALSGLLALSPVTQAATTPDSSNVPIPQLAPRPEDVASIDGLMRAFYAVVNVRPDQPRQWGRDRTLYSPWVRFVATSIGADGQPRARVWTHQEFVNATEPLVQQGFAEREIHRRTRVYGAIAHVDSTYETELVGPEGLLRSRGVNSIEMLFDGQRWWITHVMWMSESPQAPIPAELLPARP</sequence>
<keyword evidence="1" id="KW-0732">Signal</keyword>
<evidence type="ECO:0000313" key="2">
    <source>
        <dbReference type="EMBL" id="MBB5204727.1"/>
    </source>
</evidence>
<dbReference type="AlphaFoldDB" id="A0A840S0V7"/>
<evidence type="ECO:0008006" key="4">
    <source>
        <dbReference type="Google" id="ProtNLM"/>
    </source>
</evidence>
<accession>A0A840S0V7</accession>
<dbReference type="Proteomes" id="UP000554837">
    <property type="component" value="Unassembled WGS sequence"/>
</dbReference>
<comment type="caution">
    <text evidence="2">The sequence shown here is derived from an EMBL/GenBank/DDBJ whole genome shotgun (WGS) entry which is preliminary data.</text>
</comment>
<evidence type="ECO:0000313" key="3">
    <source>
        <dbReference type="Proteomes" id="UP000554837"/>
    </source>
</evidence>
<dbReference type="RefSeq" id="WP_138855619.1">
    <property type="nucleotide sequence ID" value="NZ_CP040709.1"/>
</dbReference>
<reference evidence="2 3" key="1">
    <citation type="submission" date="2020-08" db="EMBL/GenBank/DDBJ databases">
        <title>Genomic Encyclopedia of Type Strains, Phase IV (KMG-IV): sequencing the most valuable type-strain genomes for metagenomic binning, comparative biology and taxonomic classification.</title>
        <authorList>
            <person name="Goeker M."/>
        </authorList>
    </citation>
    <scope>NUCLEOTIDE SEQUENCE [LARGE SCALE GENOMIC DNA]</scope>
    <source>
        <strain evidence="2 3">DSM 23958</strain>
    </source>
</reference>
<feature type="signal peptide" evidence="1">
    <location>
        <begin position="1"/>
        <end position="39"/>
    </location>
</feature>
<dbReference type="OrthoDB" id="8754772at2"/>
<evidence type="ECO:0000256" key="1">
    <source>
        <dbReference type="SAM" id="SignalP"/>
    </source>
</evidence>